<evidence type="ECO:0000313" key="3">
    <source>
        <dbReference type="EMBL" id="UPK72129.1"/>
    </source>
</evidence>
<accession>A0ABY4I9V5</accession>
<evidence type="ECO:0000256" key="1">
    <source>
        <dbReference type="SAM" id="Phobius"/>
    </source>
</evidence>
<feature type="transmembrane region" description="Helical" evidence="1">
    <location>
        <begin position="9"/>
        <end position="30"/>
    </location>
</feature>
<evidence type="ECO:0000313" key="4">
    <source>
        <dbReference type="Proteomes" id="UP000830198"/>
    </source>
</evidence>
<proteinExistence type="predicted"/>
<keyword evidence="1" id="KW-1133">Transmembrane helix</keyword>
<keyword evidence="3" id="KW-0418">Kinase</keyword>
<dbReference type="InterPro" id="IPR050640">
    <property type="entry name" value="Bact_2-comp_sensor_kinase"/>
</dbReference>
<keyword evidence="1" id="KW-0472">Membrane</keyword>
<name>A0ABY4I9V5_CHIFI</name>
<dbReference type="RefSeq" id="WP_247814213.1">
    <property type="nucleotide sequence ID" value="NZ_CP095855.1"/>
</dbReference>
<dbReference type="Gene3D" id="3.30.565.10">
    <property type="entry name" value="Histidine kinase-like ATPase, C-terminal domain"/>
    <property type="match status" value="1"/>
</dbReference>
<feature type="transmembrane region" description="Helical" evidence="1">
    <location>
        <begin position="118"/>
        <end position="141"/>
    </location>
</feature>
<dbReference type="PANTHER" id="PTHR34220">
    <property type="entry name" value="SENSOR HISTIDINE KINASE YPDA"/>
    <property type="match status" value="1"/>
</dbReference>
<feature type="transmembrane region" description="Helical" evidence="1">
    <location>
        <begin position="77"/>
        <end position="98"/>
    </location>
</feature>
<feature type="domain" description="Signal transduction histidine kinase internal region" evidence="2">
    <location>
        <begin position="157"/>
        <end position="237"/>
    </location>
</feature>
<evidence type="ECO:0000259" key="2">
    <source>
        <dbReference type="Pfam" id="PF06580"/>
    </source>
</evidence>
<dbReference type="InterPro" id="IPR010559">
    <property type="entry name" value="Sig_transdc_His_kin_internal"/>
</dbReference>
<dbReference type="InterPro" id="IPR036890">
    <property type="entry name" value="HATPase_C_sf"/>
</dbReference>
<organism evidence="3 4">
    <name type="scientific">Chitinophaga filiformis</name>
    <name type="common">Myxococcus filiformis</name>
    <name type="synonym">Flexibacter filiformis</name>
    <dbReference type="NCBI Taxonomy" id="104663"/>
    <lineage>
        <taxon>Bacteria</taxon>
        <taxon>Pseudomonadati</taxon>
        <taxon>Bacteroidota</taxon>
        <taxon>Chitinophagia</taxon>
        <taxon>Chitinophagales</taxon>
        <taxon>Chitinophagaceae</taxon>
        <taxon>Chitinophaga</taxon>
    </lineage>
</organism>
<sequence length="346" mass="40340">MLKVNYRRLLLLTLFSLFIYGAFFFLSYVVDPGRTTKEFTNPWNLLLFVVESVITHYILIFKVIIPAMHKERKYSKLLMITILLFLIKFILNYGYFLIQREHNVVSTKTSLSLNSMSWLLLIVYVFNLITSFSIALLVEWVRKGKERIMLEKQRTEAELSALKHQINPHFLFNSLSFIYGKVIKLNKETADSILILANIMRYALGKSDATDGQVSIMDELEHMKNVVEINQRRHNRQLHIQYEEQIDDQSIRIIPLVLITLVENAFKHGDLHNAAHPLLIKVCTNVNEFSFDIRNKKGKGIKELSNGVGLQNISQRLSLTYGHRCSFILQNEEQFFSVSLKINWNI</sequence>
<dbReference type="Pfam" id="PF06580">
    <property type="entry name" value="His_kinase"/>
    <property type="match status" value="1"/>
</dbReference>
<reference evidence="3 4" key="1">
    <citation type="submission" date="2022-04" db="EMBL/GenBank/DDBJ databases">
        <title>The arsenic-methylating capacity of Chitinophaga filiformis YT5 during chitin decomposition.</title>
        <authorList>
            <person name="Chen G."/>
            <person name="Liang Y."/>
        </authorList>
    </citation>
    <scope>NUCLEOTIDE SEQUENCE [LARGE SCALE GENOMIC DNA]</scope>
    <source>
        <strain evidence="3 4">YT5</strain>
    </source>
</reference>
<dbReference type="PANTHER" id="PTHR34220:SF7">
    <property type="entry name" value="SENSOR HISTIDINE KINASE YPDA"/>
    <property type="match status" value="1"/>
</dbReference>
<keyword evidence="3" id="KW-0808">Transferase</keyword>
<dbReference type="GO" id="GO:0016301">
    <property type="term" value="F:kinase activity"/>
    <property type="evidence" value="ECO:0007669"/>
    <property type="project" value="UniProtKB-KW"/>
</dbReference>
<keyword evidence="4" id="KW-1185">Reference proteome</keyword>
<protein>
    <submittedName>
        <fullName evidence="3">Sensor histidine kinase</fullName>
    </submittedName>
</protein>
<dbReference type="EMBL" id="CP095855">
    <property type="protein sequence ID" value="UPK72129.1"/>
    <property type="molecule type" value="Genomic_DNA"/>
</dbReference>
<gene>
    <name evidence="3" type="ORF">MYF79_12620</name>
</gene>
<keyword evidence="1" id="KW-0812">Transmembrane</keyword>
<feature type="transmembrane region" description="Helical" evidence="1">
    <location>
        <begin position="42"/>
        <end position="65"/>
    </location>
</feature>
<dbReference type="Proteomes" id="UP000830198">
    <property type="component" value="Chromosome"/>
</dbReference>